<comment type="caution">
    <text evidence="8">The sequence shown here is derived from an EMBL/GenBank/DDBJ whole genome shotgun (WGS) entry which is preliminary data.</text>
</comment>
<evidence type="ECO:0000256" key="2">
    <source>
        <dbReference type="ARBA" id="ARBA00012415"/>
    </source>
</evidence>
<dbReference type="EC" id="2.7.7.9" evidence="2 6"/>
<dbReference type="SUPFAM" id="SSF53448">
    <property type="entry name" value="Nucleotide-diphospho-sugar transferases"/>
    <property type="match status" value="1"/>
</dbReference>
<keyword evidence="3 6" id="KW-0808">Transferase</keyword>
<evidence type="ECO:0000256" key="6">
    <source>
        <dbReference type="RuleBase" id="RU361259"/>
    </source>
</evidence>
<dbReference type="PANTHER" id="PTHR43197">
    <property type="entry name" value="UTP--GLUCOSE-1-PHOSPHATE URIDYLYLTRANSFERASE"/>
    <property type="match status" value="1"/>
</dbReference>
<protein>
    <recommendedName>
        <fullName evidence="2 6">UTP--glucose-1-phosphate uridylyltransferase</fullName>
        <ecNumber evidence="2 6">2.7.7.9</ecNumber>
    </recommendedName>
    <alternativeName>
        <fullName evidence="6">UDP-glucose pyrophosphorylase</fullName>
    </alternativeName>
</protein>
<dbReference type="InterPro" id="IPR029044">
    <property type="entry name" value="Nucleotide-diphossugar_trans"/>
</dbReference>
<evidence type="ECO:0000256" key="4">
    <source>
        <dbReference type="ARBA" id="ARBA00022695"/>
    </source>
</evidence>
<evidence type="ECO:0000313" key="9">
    <source>
        <dbReference type="Proteomes" id="UP001589833"/>
    </source>
</evidence>
<dbReference type="Proteomes" id="UP001589833">
    <property type="component" value="Unassembled WGS sequence"/>
</dbReference>
<evidence type="ECO:0000256" key="1">
    <source>
        <dbReference type="ARBA" id="ARBA00006890"/>
    </source>
</evidence>
<dbReference type="InterPro" id="IPR005835">
    <property type="entry name" value="NTP_transferase_dom"/>
</dbReference>
<proteinExistence type="inferred from homology"/>
<dbReference type="RefSeq" id="WP_273840548.1">
    <property type="nucleotide sequence ID" value="NZ_JAQQWT010000002.1"/>
</dbReference>
<dbReference type="EMBL" id="JBHLTR010000017">
    <property type="protein sequence ID" value="MFC0560059.1"/>
    <property type="molecule type" value="Genomic_DNA"/>
</dbReference>
<comment type="catalytic activity">
    <reaction evidence="5 6">
        <text>alpha-D-glucose 1-phosphate + UTP + H(+) = UDP-alpha-D-glucose + diphosphate</text>
        <dbReference type="Rhea" id="RHEA:19889"/>
        <dbReference type="ChEBI" id="CHEBI:15378"/>
        <dbReference type="ChEBI" id="CHEBI:33019"/>
        <dbReference type="ChEBI" id="CHEBI:46398"/>
        <dbReference type="ChEBI" id="CHEBI:58601"/>
        <dbReference type="ChEBI" id="CHEBI:58885"/>
        <dbReference type="EC" id="2.7.7.9"/>
    </reaction>
</comment>
<dbReference type="Pfam" id="PF00483">
    <property type="entry name" value="NTP_transferase"/>
    <property type="match status" value="1"/>
</dbReference>
<evidence type="ECO:0000256" key="3">
    <source>
        <dbReference type="ARBA" id="ARBA00022679"/>
    </source>
</evidence>
<evidence type="ECO:0000256" key="5">
    <source>
        <dbReference type="ARBA" id="ARBA00048128"/>
    </source>
</evidence>
<dbReference type="InterPro" id="IPR005771">
    <property type="entry name" value="GalU_uridylyltTrfase_bac/arc"/>
</dbReference>
<comment type="similarity">
    <text evidence="1 6">Belongs to the UDPGP type 2 family.</text>
</comment>
<reference evidence="8 9" key="1">
    <citation type="submission" date="2024-09" db="EMBL/GenBank/DDBJ databases">
        <authorList>
            <person name="Sun Q."/>
            <person name="Mori K."/>
        </authorList>
    </citation>
    <scope>NUCLEOTIDE SEQUENCE [LARGE SCALE GENOMIC DNA]</scope>
    <source>
        <strain evidence="8 9">NCAIM B.02301</strain>
    </source>
</reference>
<sequence>MKVKKAIIPAAGLGTRFLPATKAMPKEMLPIVDKPTIQYIVEEAVESGIEDIIIVTGKGKRAIEDHFDNSFELEQNLLSKGKIELFNEVQKSSKLVDIHYIRQKEPKGLGHAIWCARKFIGNEPFAVLLGDDIVRAEKPCLKQLIEQYDRYKASVLGVQTVRDEDVSRYGIVDGKVMGDRFYNVNSLVEKPKLEDAPSNLAILGRYILSPKIFDILGNQEPGAGGEIQLTDAIAALNLIEAVYAYDFEGTRYDVGEKMGFIQTTIEFALQRDDLKYDLLEYLSKVMEKEFIK</sequence>
<name>A0ABV6NI02_9BACI</name>
<evidence type="ECO:0000313" key="8">
    <source>
        <dbReference type="EMBL" id="MFC0560059.1"/>
    </source>
</evidence>
<keyword evidence="4 6" id="KW-0548">Nucleotidyltransferase</keyword>
<dbReference type="CDD" id="cd02541">
    <property type="entry name" value="UGPase_prokaryotic"/>
    <property type="match status" value="1"/>
</dbReference>
<dbReference type="GO" id="GO:0003983">
    <property type="term" value="F:UTP:glucose-1-phosphate uridylyltransferase activity"/>
    <property type="evidence" value="ECO:0007669"/>
    <property type="project" value="UniProtKB-EC"/>
</dbReference>
<dbReference type="PANTHER" id="PTHR43197:SF1">
    <property type="entry name" value="UTP--GLUCOSE-1-PHOSPHATE URIDYLYLTRANSFERASE"/>
    <property type="match status" value="1"/>
</dbReference>
<feature type="domain" description="Nucleotidyl transferase" evidence="7">
    <location>
        <begin position="5"/>
        <end position="262"/>
    </location>
</feature>
<dbReference type="Gene3D" id="3.90.550.10">
    <property type="entry name" value="Spore Coat Polysaccharide Biosynthesis Protein SpsA, Chain A"/>
    <property type="match status" value="1"/>
</dbReference>
<organism evidence="8 9">
    <name type="scientific">Halalkalibacter alkalisediminis</name>
    <dbReference type="NCBI Taxonomy" id="935616"/>
    <lineage>
        <taxon>Bacteria</taxon>
        <taxon>Bacillati</taxon>
        <taxon>Bacillota</taxon>
        <taxon>Bacilli</taxon>
        <taxon>Bacillales</taxon>
        <taxon>Bacillaceae</taxon>
        <taxon>Halalkalibacter</taxon>
    </lineage>
</organism>
<dbReference type="NCBIfam" id="TIGR01099">
    <property type="entry name" value="galU"/>
    <property type="match status" value="1"/>
</dbReference>
<keyword evidence="9" id="KW-1185">Reference proteome</keyword>
<accession>A0ABV6NI02</accession>
<gene>
    <name evidence="8" type="primary">galU</name>
    <name evidence="8" type="ORF">ACFFH4_13485</name>
</gene>
<evidence type="ECO:0000259" key="7">
    <source>
        <dbReference type="Pfam" id="PF00483"/>
    </source>
</evidence>